<evidence type="ECO:0000256" key="5">
    <source>
        <dbReference type="ARBA" id="ARBA00023004"/>
    </source>
</evidence>
<dbReference type="PROSITE" id="PS00595">
    <property type="entry name" value="AA_TRANSFER_CLASS_5"/>
    <property type="match status" value="1"/>
</dbReference>
<comment type="similarity">
    <text evidence="2">Belongs to the class-V pyridoxal-phosphate-dependent aminotransferase family. NifS/IscS subfamily.</text>
</comment>
<organism evidence="9 10">
    <name type="scientific">Candidatus Caccalectryoclostridium excrementigallinarum</name>
    <dbReference type="NCBI Taxonomy" id="2840710"/>
    <lineage>
        <taxon>Bacteria</taxon>
        <taxon>Bacillati</taxon>
        <taxon>Bacillota</taxon>
        <taxon>Clostridia</taxon>
        <taxon>Christensenellales</taxon>
        <taxon>Christensenellaceae</taxon>
        <taxon>Christensenellaceae incertae sedis</taxon>
        <taxon>Candidatus Caccalectryoclostridium</taxon>
    </lineage>
</organism>
<dbReference type="GO" id="GO:0051536">
    <property type="term" value="F:iron-sulfur cluster binding"/>
    <property type="evidence" value="ECO:0007669"/>
    <property type="project" value="UniProtKB-KW"/>
</dbReference>
<dbReference type="SUPFAM" id="SSF53383">
    <property type="entry name" value="PLP-dependent transferases"/>
    <property type="match status" value="1"/>
</dbReference>
<dbReference type="Gene3D" id="1.10.260.50">
    <property type="match status" value="1"/>
</dbReference>
<keyword evidence="4" id="KW-0663">Pyridoxal phosphate</keyword>
<dbReference type="InterPro" id="IPR015424">
    <property type="entry name" value="PyrdxlP-dep_Trfase"/>
</dbReference>
<dbReference type="Proteomes" id="UP000824145">
    <property type="component" value="Unassembled WGS sequence"/>
</dbReference>
<keyword evidence="5" id="KW-0408">Iron</keyword>
<dbReference type="InterPro" id="IPR000192">
    <property type="entry name" value="Aminotrans_V_dom"/>
</dbReference>
<sequence length="382" mass="41268">MIYLDNAATTKMYEECGEVLKKYNEEVFFNPSARYKGALKAQEAMNGARERIAALLGADAGEIYFTASGSEADNMALLCSLRRKSGRVIISSVEHSAVYKCACELERRGYEIIFAPVTSCGAVDEEAFARLLTPDTVLVSIMHVCNETGAVNDIARLAALTKKRAPKALFHSDGVQAFCKVRIDLHAAGVDMYSVSAHKVHGPKGVGALYVKKGVNLSPFVHGGGQEKGVRSATENVAGICAFAKAARLAWERMRAGEKEAKEEFSEATAYLRENIDDIVIISQGGACVTGYLSLAVKGVRGEVLVHILDDEGIMIGTGSACSSHSKDKRIAQALGLKEEYFDGMLRLTAGDMNEKGDLLAACRKLVEAIRNERKFGAAEQR</sequence>
<proteinExistence type="inferred from homology"/>
<dbReference type="GO" id="GO:0046872">
    <property type="term" value="F:metal ion binding"/>
    <property type="evidence" value="ECO:0007669"/>
    <property type="project" value="UniProtKB-KW"/>
</dbReference>
<evidence type="ECO:0000313" key="9">
    <source>
        <dbReference type="EMBL" id="HIU62265.1"/>
    </source>
</evidence>
<dbReference type="PIRSF" id="PIRSF005572">
    <property type="entry name" value="NifS"/>
    <property type="match status" value="1"/>
</dbReference>
<evidence type="ECO:0000256" key="6">
    <source>
        <dbReference type="ARBA" id="ARBA00023014"/>
    </source>
</evidence>
<evidence type="ECO:0000259" key="8">
    <source>
        <dbReference type="Pfam" id="PF00266"/>
    </source>
</evidence>
<dbReference type="InterPro" id="IPR016454">
    <property type="entry name" value="Cysteine_dSase"/>
</dbReference>
<feature type="domain" description="Aminotransferase class V" evidence="8">
    <location>
        <begin position="2"/>
        <end position="326"/>
    </location>
</feature>
<dbReference type="Pfam" id="PF00266">
    <property type="entry name" value="Aminotran_5"/>
    <property type="match status" value="1"/>
</dbReference>
<comment type="caution">
    <text evidence="9">The sequence shown here is derived from an EMBL/GenBank/DDBJ whole genome shotgun (WGS) entry which is preliminary data.</text>
</comment>
<accession>A0A9D1MLA3</accession>
<evidence type="ECO:0000256" key="1">
    <source>
        <dbReference type="ARBA" id="ARBA00001933"/>
    </source>
</evidence>
<keyword evidence="6" id="KW-0411">Iron-sulfur</keyword>
<evidence type="ECO:0000256" key="7">
    <source>
        <dbReference type="RuleBase" id="RU004504"/>
    </source>
</evidence>
<dbReference type="GO" id="GO:0003824">
    <property type="term" value="F:catalytic activity"/>
    <property type="evidence" value="ECO:0007669"/>
    <property type="project" value="UniProtKB-ARBA"/>
</dbReference>
<gene>
    <name evidence="9" type="ORF">IAB07_00665</name>
</gene>
<dbReference type="InterPro" id="IPR015421">
    <property type="entry name" value="PyrdxlP-dep_Trfase_major"/>
</dbReference>
<name>A0A9D1MLA3_9FIRM</name>
<comment type="cofactor">
    <cofactor evidence="1 7">
        <name>pyridoxal 5'-phosphate</name>
        <dbReference type="ChEBI" id="CHEBI:597326"/>
    </cofactor>
</comment>
<dbReference type="Gene3D" id="3.90.1150.10">
    <property type="entry name" value="Aspartate Aminotransferase, domain 1"/>
    <property type="match status" value="1"/>
</dbReference>
<evidence type="ECO:0000313" key="10">
    <source>
        <dbReference type="Proteomes" id="UP000824145"/>
    </source>
</evidence>
<evidence type="ECO:0000256" key="3">
    <source>
        <dbReference type="ARBA" id="ARBA00022723"/>
    </source>
</evidence>
<reference evidence="9" key="2">
    <citation type="journal article" date="2021" name="PeerJ">
        <title>Extensive microbial diversity within the chicken gut microbiome revealed by metagenomics and culture.</title>
        <authorList>
            <person name="Gilroy R."/>
            <person name="Ravi A."/>
            <person name="Getino M."/>
            <person name="Pursley I."/>
            <person name="Horton D.L."/>
            <person name="Alikhan N.F."/>
            <person name="Baker D."/>
            <person name="Gharbi K."/>
            <person name="Hall N."/>
            <person name="Watson M."/>
            <person name="Adriaenssens E.M."/>
            <person name="Foster-Nyarko E."/>
            <person name="Jarju S."/>
            <person name="Secka A."/>
            <person name="Antonio M."/>
            <person name="Oren A."/>
            <person name="Chaudhuri R.R."/>
            <person name="La Ragione R."/>
            <person name="Hildebrand F."/>
            <person name="Pallen M.J."/>
        </authorList>
    </citation>
    <scope>NUCLEOTIDE SEQUENCE</scope>
    <source>
        <strain evidence="9">9366</strain>
    </source>
</reference>
<dbReference type="EMBL" id="DVNJ01000001">
    <property type="protein sequence ID" value="HIU62265.1"/>
    <property type="molecule type" value="Genomic_DNA"/>
</dbReference>
<evidence type="ECO:0000256" key="2">
    <source>
        <dbReference type="ARBA" id="ARBA00006490"/>
    </source>
</evidence>
<dbReference type="AlphaFoldDB" id="A0A9D1MLA3"/>
<dbReference type="InterPro" id="IPR015422">
    <property type="entry name" value="PyrdxlP-dep_Trfase_small"/>
</dbReference>
<evidence type="ECO:0000256" key="4">
    <source>
        <dbReference type="ARBA" id="ARBA00022898"/>
    </source>
</evidence>
<dbReference type="Gene3D" id="3.40.640.10">
    <property type="entry name" value="Type I PLP-dependent aspartate aminotransferase-like (Major domain)"/>
    <property type="match status" value="1"/>
</dbReference>
<dbReference type="PANTHER" id="PTHR11601">
    <property type="entry name" value="CYSTEINE DESULFURYLASE FAMILY MEMBER"/>
    <property type="match status" value="1"/>
</dbReference>
<dbReference type="PANTHER" id="PTHR11601:SF50">
    <property type="entry name" value="CYSTEINE DESULFURASE ISCS 2-RELATED"/>
    <property type="match status" value="1"/>
</dbReference>
<protein>
    <submittedName>
        <fullName evidence="9">Cysteine desulfurase</fullName>
    </submittedName>
</protein>
<dbReference type="InterPro" id="IPR020578">
    <property type="entry name" value="Aminotrans_V_PyrdxlP_BS"/>
</dbReference>
<reference evidence="9" key="1">
    <citation type="submission" date="2020-10" db="EMBL/GenBank/DDBJ databases">
        <authorList>
            <person name="Gilroy R."/>
        </authorList>
    </citation>
    <scope>NUCLEOTIDE SEQUENCE</scope>
    <source>
        <strain evidence="9">9366</strain>
    </source>
</reference>
<keyword evidence="3" id="KW-0479">Metal-binding</keyword>